<dbReference type="OrthoDB" id="103157at2759"/>
<evidence type="ECO:0000256" key="2">
    <source>
        <dbReference type="SAM" id="MobiDB-lite"/>
    </source>
</evidence>
<evidence type="ECO:0000313" key="3">
    <source>
        <dbReference type="EMBL" id="POM68706.1"/>
    </source>
</evidence>
<feature type="coiled-coil region" evidence="1">
    <location>
        <begin position="83"/>
        <end position="110"/>
    </location>
</feature>
<reference evidence="3 4" key="1">
    <citation type="journal article" date="2017" name="Genome Biol. Evol.">
        <title>Phytophthora megakarya and P. palmivora, closely related causal agents of cacao black pod rot, underwent increases in genome sizes and gene numbers by different mechanisms.</title>
        <authorList>
            <person name="Ali S.S."/>
            <person name="Shao J."/>
            <person name="Lary D.J."/>
            <person name="Kronmiller B."/>
            <person name="Shen D."/>
            <person name="Strem M.D."/>
            <person name="Amoako-Attah I."/>
            <person name="Akrofi A.Y."/>
            <person name="Begoude B.A."/>
            <person name="Ten Hoopen G.M."/>
            <person name="Coulibaly K."/>
            <person name="Kebe B.I."/>
            <person name="Melnick R.L."/>
            <person name="Guiltinan M.J."/>
            <person name="Tyler B.M."/>
            <person name="Meinhardt L.W."/>
            <person name="Bailey B.A."/>
        </authorList>
    </citation>
    <scope>NUCLEOTIDE SEQUENCE [LARGE SCALE GENOMIC DNA]</scope>
    <source>
        <strain evidence="4">sbr112.9</strain>
    </source>
</reference>
<sequence>MADKVDLQATLATHPDETSEHDVALSTLNQCIVEVPLVDKGTKLSPCASQSDDDSLVESAPWPEVSTQPTKRRRRGIPRKDEIAELKKLAAKLTKKLEGMKASAAKVEELSKSMKGSTLDKKLWKEVASRQLALRRETEAQSVKLRDEVILQAKYAANLKRMLKRRYCEEMLEMMPISKRGRSAVANTCVDNERIFAELLEGMGHIYSSVDALFAKKDMAKLPCPGRTRQTHPEVVNGMFIELVDKTQVLFNSQMTTNAVWKALNGSKTRDGDIAEAKIPQTFLCIQDTQQFESVFKSYMSYTCNTAGHSSFVQESRVGQKYVEDDRVVFICRGMAEPRTRSLTSLGLLFH</sequence>
<keyword evidence="4" id="KW-1185">Reference proteome</keyword>
<comment type="caution">
    <text evidence="3">The sequence shown here is derived from an EMBL/GenBank/DDBJ whole genome shotgun (WGS) entry which is preliminary data.</text>
</comment>
<gene>
    <name evidence="3" type="ORF">PHPALM_15103</name>
</gene>
<feature type="region of interest" description="Disordered" evidence="2">
    <location>
        <begin position="43"/>
        <end position="79"/>
    </location>
</feature>
<name>A0A2P4XT36_9STRA</name>
<dbReference type="EMBL" id="NCKW01008083">
    <property type="protein sequence ID" value="POM68706.1"/>
    <property type="molecule type" value="Genomic_DNA"/>
</dbReference>
<proteinExistence type="predicted"/>
<keyword evidence="1" id="KW-0175">Coiled coil</keyword>
<dbReference type="Proteomes" id="UP000237271">
    <property type="component" value="Unassembled WGS sequence"/>
</dbReference>
<dbReference type="AlphaFoldDB" id="A0A2P4XT36"/>
<organism evidence="3 4">
    <name type="scientific">Phytophthora palmivora</name>
    <dbReference type="NCBI Taxonomy" id="4796"/>
    <lineage>
        <taxon>Eukaryota</taxon>
        <taxon>Sar</taxon>
        <taxon>Stramenopiles</taxon>
        <taxon>Oomycota</taxon>
        <taxon>Peronosporomycetes</taxon>
        <taxon>Peronosporales</taxon>
        <taxon>Peronosporaceae</taxon>
        <taxon>Phytophthora</taxon>
    </lineage>
</organism>
<evidence type="ECO:0000256" key="1">
    <source>
        <dbReference type="SAM" id="Coils"/>
    </source>
</evidence>
<evidence type="ECO:0000313" key="4">
    <source>
        <dbReference type="Proteomes" id="UP000237271"/>
    </source>
</evidence>
<accession>A0A2P4XT36</accession>
<protein>
    <submittedName>
        <fullName evidence="3">Uncharacterized protein</fullName>
    </submittedName>
</protein>